<keyword evidence="2" id="KW-0238">DNA-binding</keyword>
<evidence type="ECO:0000256" key="1">
    <source>
        <dbReference type="ARBA" id="ARBA00023015"/>
    </source>
</evidence>
<dbReference type="PANTHER" id="PTHR46796:SF13">
    <property type="entry name" value="HTH-TYPE TRANSCRIPTIONAL ACTIVATOR RHAS"/>
    <property type="match status" value="1"/>
</dbReference>
<dbReference type="SMART" id="SM00342">
    <property type="entry name" value="HTH_ARAC"/>
    <property type="match status" value="1"/>
</dbReference>
<dbReference type="PROSITE" id="PS01124">
    <property type="entry name" value="HTH_ARAC_FAMILY_2"/>
    <property type="match status" value="1"/>
</dbReference>
<keyword evidence="6" id="KW-1185">Reference proteome</keyword>
<dbReference type="Gene3D" id="1.10.10.60">
    <property type="entry name" value="Homeodomain-like"/>
    <property type="match status" value="1"/>
</dbReference>
<keyword evidence="3" id="KW-0804">Transcription</keyword>
<dbReference type="Proteomes" id="UP001519294">
    <property type="component" value="Unassembled WGS sequence"/>
</dbReference>
<reference evidence="5 6" key="1">
    <citation type="submission" date="2021-03" db="EMBL/GenBank/DDBJ databases">
        <title>Genomic Encyclopedia of Type Strains, Phase IV (KMG-IV): sequencing the most valuable type-strain genomes for metagenomic binning, comparative biology and taxonomic classification.</title>
        <authorList>
            <person name="Goeker M."/>
        </authorList>
    </citation>
    <scope>NUCLEOTIDE SEQUENCE [LARGE SCALE GENOMIC DNA]</scope>
    <source>
        <strain evidence="5 6">DSM 25790</strain>
    </source>
</reference>
<sequence>MVGVSRFHLNRHFKGRTGDTPRMYLEKVRVQKAKELLLTTTLNNTEIGYQVGVYRVFTMHLNGVPGLHQVNFKLNMSHRRLIRIE</sequence>
<evidence type="ECO:0000256" key="2">
    <source>
        <dbReference type="ARBA" id="ARBA00023125"/>
    </source>
</evidence>
<proteinExistence type="predicted"/>
<gene>
    <name evidence="5" type="ORF">J2Z81_002835</name>
</gene>
<name>A0ABS4SBH7_9BACI</name>
<dbReference type="EMBL" id="JAGIKX010000039">
    <property type="protein sequence ID" value="MBP2258850.1"/>
    <property type="molecule type" value="Genomic_DNA"/>
</dbReference>
<dbReference type="InterPro" id="IPR050204">
    <property type="entry name" value="AraC_XylS_family_regulators"/>
</dbReference>
<keyword evidence="1" id="KW-0805">Transcription regulation</keyword>
<organism evidence="5 6">
    <name type="scientific">Virgibacillus alimentarius</name>
    <dbReference type="NCBI Taxonomy" id="698769"/>
    <lineage>
        <taxon>Bacteria</taxon>
        <taxon>Bacillati</taxon>
        <taxon>Bacillota</taxon>
        <taxon>Bacilli</taxon>
        <taxon>Bacillales</taxon>
        <taxon>Bacillaceae</taxon>
        <taxon>Virgibacillus</taxon>
    </lineage>
</organism>
<dbReference type="Pfam" id="PF12833">
    <property type="entry name" value="HTH_18"/>
    <property type="match status" value="1"/>
</dbReference>
<dbReference type="PANTHER" id="PTHR46796">
    <property type="entry name" value="HTH-TYPE TRANSCRIPTIONAL ACTIVATOR RHAS-RELATED"/>
    <property type="match status" value="1"/>
</dbReference>
<evidence type="ECO:0000256" key="3">
    <source>
        <dbReference type="ARBA" id="ARBA00023163"/>
    </source>
</evidence>
<protein>
    <submittedName>
        <fullName evidence="5">Transcriptional regulator GlxA family with amidase domain</fullName>
    </submittedName>
</protein>
<comment type="caution">
    <text evidence="5">The sequence shown here is derived from an EMBL/GenBank/DDBJ whole genome shotgun (WGS) entry which is preliminary data.</text>
</comment>
<feature type="domain" description="HTH araC/xylS-type" evidence="4">
    <location>
        <begin position="1"/>
        <end position="53"/>
    </location>
</feature>
<evidence type="ECO:0000259" key="4">
    <source>
        <dbReference type="PROSITE" id="PS01124"/>
    </source>
</evidence>
<evidence type="ECO:0000313" key="5">
    <source>
        <dbReference type="EMBL" id="MBP2258850.1"/>
    </source>
</evidence>
<evidence type="ECO:0000313" key="6">
    <source>
        <dbReference type="Proteomes" id="UP001519294"/>
    </source>
</evidence>
<accession>A0ABS4SBH7</accession>
<dbReference type="InterPro" id="IPR018060">
    <property type="entry name" value="HTH_AraC"/>
</dbReference>